<accession>A0ABR3I8D6</accession>
<evidence type="ECO:0000256" key="7">
    <source>
        <dbReference type="ARBA" id="ARBA00023098"/>
    </source>
</evidence>
<evidence type="ECO:0000256" key="10">
    <source>
        <dbReference type="RuleBase" id="RU361115"/>
    </source>
</evidence>
<keyword evidence="5 10" id="KW-0276">Fatty acid metabolism</keyword>
<comment type="catalytic activity">
    <reaction evidence="10">
        <text>a very-long-chain acyl-CoA + malonyl-CoA + H(+) = a very-long-chain 3-oxoacyl-CoA + CO2 + CoA</text>
        <dbReference type="Rhea" id="RHEA:32727"/>
        <dbReference type="ChEBI" id="CHEBI:15378"/>
        <dbReference type="ChEBI" id="CHEBI:16526"/>
        <dbReference type="ChEBI" id="CHEBI:57287"/>
        <dbReference type="ChEBI" id="CHEBI:57384"/>
        <dbReference type="ChEBI" id="CHEBI:90725"/>
        <dbReference type="ChEBI" id="CHEBI:90736"/>
        <dbReference type="EC" id="2.3.1.199"/>
    </reaction>
</comment>
<comment type="subcellular location">
    <subcellularLocation>
        <location evidence="1">Membrane</location>
        <topology evidence="1">Multi-pass membrane protein</topology>
    </subcellularLocation>
</comment>
<keyword evidence="3 10" id="KW-0808">Transferase</keyword>
<keyword evidence="7 10" id="KW-0443">Lipid metabolism</keyword>
<comment type="similarity">
    <text evidence="10">Belongs to the ELO family.</text>
</comment>
<sequence length="275" mass="32570">MGADYKIILEGVDQVITSAEDDIKTWTLSETVSGLSVVLGIYLVVVLKILPAYMERRQPYKLNNLLIIYNGFQVAYSTYLVFIYTRYLFYFGIITTRCPKGQDLQDVITEIYPYFIAKHLDLLDTVFFVLRKKDSQISFLHLYHHSCMVSWTWLHLFHHPTDHFVVVGLLNSFVHVLMYAYYGIAALGPRYARFVWWKKHLTKVQLIQFVLVVSDLYYQQKLTPCPIPMFFHYFCMTSIITFFILFMNFYVQSYRNRRTKKDICEQKEAEVVKSE</sequence>
<evidence type="ECO:0000256" key="4">
    <source>
        <dbReference type="ARBA" id="ARBA00022692"/>
    </source>
</evidence>
<dbReference type="EMBL" id="JBEUOH010000007">
    <property type="protein sequence ID" value="KAL0892500.1"/>
    <property type="molecule type" value="Genomic_DNA"/>
</dbReference>
<evidence type="ECO:0000313" key="12">
    <source>
        <dbReference type="Proteomes" id="UP001549920"/>
    </source>
</evidence>
<dbReference type="PANTHER" id="PTHR11157">
    <property type="entry name" value="FATTY ACID ACYL TRANSFERASE-RELATED"/>
    <property type="match status" value="1"/>
</dbReference>
<feature type="transmembrane region" description="Helical" evidence="10">
    <location>
        <begin position="164"/>
        <end position="188"/>
    </location>
</feature>
<gene>
    <name evidence="11" type="ORF">ABMA27_015604</name>
</gene>
<evidence type="ECO:0000256" key="2">
    <source>
        <dbReference type="ARBA" id="ARBA00022516"/>
    </source>
</evidence>
<evidence type="ECO:0000256" key="3">
    <source>
        <dbReference type="ARBA" id="ARBA00022679"/>
    </source>
</evidence>
<evidence type="ECO:0000256" key="8">
    <source>
        <dbReference type="ARBA" id="ARBA00023136"/>
    </source>
</evidence>
<name>A0ABR3I8D6_LOXSC</name>
<evidence type="ECO:0000256" key="1">
    <source>
        <dbReference type="ARBA" id="ARBA00004141"/>
    </source>
</evidence>
<evidence type="ECO:0000313" key="11">
    <source>
        <dbReference type="EMBL" id="KAL0892500.1"/>
    </source>
</evidence>
<evidence type="ECO:0000256" key="6">
    <source>
        <dbReference type="ARBA" id="ARBA00022989"/>
    </source>
</evidence>
<feature type="transmembrane region" description="Helical" evidence="10">
    <location>
        <begin position="34"/>
        <end position="54"/>
    </location>
</feature>
<keyword evidence="6 10" id="KW-1133">Transmembrane helix</keyword>
<protein>
    <recommendedName>
        <fullName evidence="10">Elongation of very long chain fatty acids protein</fullName>
        <ecNumber evidence="10">2.3.1.199</ecNumber>
    </recommendedName>
    <alternativeName>
        <fullName evidence="10">Very-long-chain 3-oxoacyl-CoA synthase</fullName>
    </alternativeName>
</protein>
<reference evidence="11 12" key="1">
    <citation type="submission" date="2024-06" db="EMBL/GenBank/DDBJ databases">
        <title>A chromosome-level genome assembly of beet webworm, Loxostege sticticalis.</title>
        <authorList>
            <person name="Zhang Y."/>
        </authorList>
    </citation>
    <scope>NUCLEOTIDE SEQUENCE [LARGE SCALE GENOMIC DNA]</scope>
    <source>
        <strain evidence="11">AQ026</strain>
        <tissue evidence="11">Whole body</tissue>
    </source>
</reference>
<keyword evidence="9 10" id="KW-0275">Fatty acid biosynthesis</keyword>
<evidence type="ECO:0000256" key="5">
    <source>
        <dbReference type="ARBA" id="ARBA00022832"/>
    </source>
</evidence>
<dbReference type="Pfam" id="PF01151">
    <property type="entry name" value="ELO"/>
    <property type="match status" value="1"/>
</dbReference>
<proteinExistence type="inferred from homology"/>
<dbReference type="Proteomes" id="UP001549920">
    <property type="component" value="Unassembled WGS sequence"/>
</dbReference>
<feature type="transmembrane region" description="Helical" evidence="10">
    <location>
        <begin position="66"/>
        <end position="91"/>
    </location>
</feature>
<keyword evidence="12" id="KW-1185">Reference proteome</keyword>
<dbReference type="EC" id="2.3.1.199" evidence="10"/>
<feature type="transmembrane region" description="Helical" evidence="10">
    <location>
        <begin position="230"/>
        <end position="251"/>
    </location>
</feature>
<dbReference type="InterPro" id="IPR002076">
    <property type="entry name" value="ELO_fam"/>
</dbReference>
<keyword evidence="4 10" id="KW-0812">Transmembrane</keyword>
<organism evidence="11 12">
    <name type="scientific">Loxostege sticticalis</name>
    <name type="common">Beet webworm moth</name>
    <dbReference type="NCBI Taxonomy" id="481309"/>
    <lineage>
        <taxon>Eukaryota</taxon>
        <taxon>Metazoa</taxon>
        <taxon>Ecdysozoa</taxon>
        <taxon>Arthropoda</taxon>
        <taxon>Hexapoda</taxon>
        <taxon>Insecta</taxon>
        <taxon>Pterygota</taxon>
        <taxon>Neoptera</taxon>
        <taxon>Endopterygota</taxon>
        <taxon>Lepidoptera</taxon>
        <taxon>Glossata</taxon>
        <taxon>Ditrysia</taxon>
        <taxon>Pyraloidea</taxon>
        <taxon>Crambidae</taxon>
        <taxon>Pyraustinae</taxon>
        <taxon>Loxostege</taxon>
    </lineage>
</organism>
<keyword evidence="2 10" id="KW-0444">Lipid biosynthesis</keyword>
<comment type="caution">
    <text evidence="10">Lacks conserved residue(s) required for the propagation of feature annotation.</text>
</comment>
<comment type="caution">
    <text evidence="11">The sequence shown here is derived from an EMBL/GenBank/DDBJ whole genome shotgun (WGS) entry which is preliminary data.</text>
</comment>
<keyword evidence="8 10" id="KW-0472">Membrane</keyword>
<dbReference type="PANTHER" id="PTHR11157:SF103">
    <property type="entry name" value="ELONGATION OF VERY LONG CHAIN FATTY ACIDS PROTEIN"/>
    <property type="match status" value="1"/>
</dbReference>
<evidence type="ECO:0000256" key="9">
    <source>
        <dbReference type="ARBA" id="ARBA00023160"/>
    </source>
</evidence>